<organism evidence="2 3">
    <name type="scientific">Conidiobolus coronatus (strain ATCC 28846 / CBS 209.66 / NRRL 28638)</name>
    <name type="common">Delacroixia coronata</name>
    <dbReference type="NCBI Taxonomy" id="796925"/>
    <lineage>
        <taxon>Eukaryota</taxon>
        <taxon>Fungi</taxon>
        <taxon>Fungi incertae sedis</taxon>
        <taxon>Zoopagomycota</taxon>
        <taxon>Entomophthoromycotina</taxon>
        <taxon>Entomophthoromycetes</taxon>
        <taxon>Entomophthorales</taxon>
        <taxon>Ancylistaceae</taxon>
        <taxon>Conidiobolus</taxon>
    </lineage>
</organism>
<dbReference type="InterPro" id="IPR049472">
    <property type="entry name" value="MRNIP_N"/>
</dbReference>
<accession>A0A137NSU3</accession>
<protein>
    <recommendedName>
        <fullName evidence="1">MRN complex-interacting protein N-terminal domain-containing protein</fullName>
    </recommendedName>
</protein>
<dbReference type="PANTHER" id="PTHR15863:SF2">
    <property type="entry name" value="MRN COMPLEX-INTERACTING PROTEIN"/>
    <property type="match status" value="1"/>
</dbReference>
<feature type="domain" description="MRN complex-interacting protein N-terminal" evidence="1">
    <location>
        <begin position="6"/>
        <end position="78"/>
    </location>
</feature>
<gene>
    <name evidence="2" type="ORF">CONCODRAFT_12498</name>
</gene>
<proteinExistence type="predicted"/>
<dbReference type="GO" id="GO:0007095">
    <property type="term" value="P:mitotic G2 DNA damage checkpoint signaling"/>
    <property type="evidence" value="ECO:0007669"/>
    <property type="project" value="TreeGrafter"/>
</dbReference>
<dbReference type="Pfam" id="PF15749">
    <property type="entry name" value="MRNIP"/>
    <property type="match status" value="1"/>
</dbReference>
<sequence>MSKFMVLKCYSDTCSKYQVHQSKKWKCKVCDEAQSLKRIYFESDMAKDCREVCQKLNTRQATKDSSVNATKSEPSFKIASNLNSSKRFEPFKAKVSPPLQEIKKKSSIDEELERCLDLFDMEPHLDQSKISSQRNGSTVASVVEDDHFKDSKWNEYLSD</sequence>
<dbReference type="GO" id="GO:0003682">
    <property type="term" value="F:chromatin binding"/>
    <property type="evidence" value="ECO:0007669"/>
    <property type="project" value="TreeGrafter"/>
</dbReference>
<dbReference type="AlphaFoldDB" id="A0A137NSU3"/>
<dbReference type="GO" id="GO:0005634">
    <property type="term" value="C:nucleus"/>
    <property type="evidence" value="ECO:0007669"/>
    <property type="project" value="TreeGrafter"/>
</dbReference>
<evidence type="ECO:0000313" key="2">
    <source>
        <dbReference type="EMBL" id="KXN65809.1"/>
    </source>
</evidence>
<dbReference type="EMBL" id="KQ964813">
    <property type="protein sequence ID" value="KXN65809.1"/>
    <property type="molecule type" value="Genomic_DNA"/>
</dbReference>
<dbReference type="Proteomes" id="UP000070444">
    <property type="component" value="Unassembled WGS sequence"/>
</dbReference>
<keyword evidence="3" id="KW-1185">Reference proteome</keyword>
<dbReference type="OrthoDB" id="5960226at2759"/>
<reference evidence="2 3" key="1">
    <citation type="journal article" date="2015" name="Genome Biol. Evol.">
        <title>Phylogenomic analyses indicate that early fungi evolved digesting cell walls of algal ancestors of land plants.</title>
        <authorList>
            <person name="Chang Y."/>
            <person name="Wang S."/>
            <person name="Sekimoto S."/>
            <person name="Aerts A.L."/>
            <person name="Choi C."/>
            <person name="Clum A."/>
            <person name="LaButti K.M."/>
            <person name="Lindquist E.A."/>
            <person name="Yee Ngan C."/>
            <person name="Ohm R.A."/>
            <person name="Salamov A.A."/>
            <person name="Grigoriev I.V."/>
            <person name="Spatafora J.W."/>
            <person name="Berbee M.L."/>
        </authorList>
    </citation>
    <scope>NUCLEOTIDE SEQUENCE [LARGE SCALE GENOMIC DNA]</scope>
    <source>
        <strain evidence="2 3">NRRL 28638</strain>
    </source>
</reference>
<dbReference type="PANTHER" id="PTHR15863">
    <property type="entry name" value="MRN COMPLEX-INTERACTING PROTEIN"/>
    <property type="match status" value="1"/>
</dbReference>
<evidence type="ECO:0000259" key="1">
    <source>
        <dbReference type="Pfam" id="PF15749"/>
    </source>
</evidence>
<dbReference type="STRING" id="796925.A0A137NSU3"/>
<name>A0A137NSU3_CONC2</name>
<dbReference type="InterPro" id="IPR032739">
    <property type="entry name" value="MRNIP"/>
</dbReference>
<evidence type="ECO:0000313" key="3">
    <source>
        <dbReference type="Proteomes" id="UP000070444"/>
    </source>
</evidence>